<comment type="caution">
    <text evidence="2">The sequence shown here is derived from an EMBL/GenBank/DDBJ whole genome shotgun (WGS) entry which is preliminary data.</text>
</comment>
<dbReference type="RefSeq" id="XP_066717189.1">
    <property type="nucleotide sequence ID" value="XM_066857920.1"/>
</dbReference>
<feature type="region of interest" description="Disordered" evidence="1">
    <location>
        <begin position="128"/>
        <end position="147"/>
    </location>
</feature>
<reference evidence="2 3" key="1">
    <citation type="submission" date="2023-01" db="EMBL/GenBank/DDBJ databases">
        <title>Analysis of 21 Apiospora genomes using comparative genomics revels a genus with tremendous synthesis potential of carbohydrate active enzymes and secondary metabolites.</title>
        <authorList>
            <person name="Sorensen T."/>
        </authorList>
    </citation>
    <scope>NUCLEOTIDE SEQUENCE [LARGE SCALE GENOMIC DNA]</scope>
    <source>
        <strain evidence="2 3">CBS 135458</strain>
    </source>
</reference>
<name>A0ABR1VF97_9PEZI</name>
<dbReference type="GeneID" id="92090983"/>
<evidence type="ECO:0000313" key="2">
    <source>
        <dbReference type="EMBL" id="KAK8069895.1"/>
    </source>
</evidence>
<protein>
    <submittedName>
        <fullName evidence="2">Uncharacterized protein</fullName>
    </submittedName>
</protein>
<evidence type="ECO:0000256" key="1">
    <source>
        <dbReference type="SAM" id="MobiDB-lite"/>
    </source>
</evidence>
<gene>
    <name evidence="2" type="ORF">PG994_006511</name>
</gene>
<dbReference type="Proteomes" id="UP001480595">
    <property type="component" value="Unassembled WGS sequence"/>
</dbReference>
<sequence length="205" mass="22433">MWTTVRSLGFLRASVYEPDHYARPSRRDTPRRGLEDRALVGGLLNTLHLDDILKLLALAIDLNIALNLLDMIQPAARSTAFEQVQSILQNTNSGNPTQDTFYRHLGCQVSAGLGLTTQASRFRTITAQEGKGEASPHSDNNPPVGAGVTIYPKKDESDVPEEHLRAAICKPQTFTYDKKPLVLFVPGTGSHGGSVYRKQPAQAAR</sequence>
<dbReference type="EMBL" id="JAQQWL010000006">
    <property type="protein sequence ID" value="KAK8069895.1"/>
    <property type="molecule type" value="Genomic_DNA"/>
</dbReference>
<keyword evidence="3" id="KW-1185">Reference proteome</keyword>
<proteinExistence type="predicted"/>
<accession>A0ABR1VF97</accession>
<evidence type="ECO:0000313" key="3">
    <source>
        <dbReference type="Proteomes" id="UP001480595"/>
    </source>
</evidence>
<organism evidence="2 3">
    <name type="scientific">Apiospora phragmitis</name>
    <dbReference type="NCBI Taxonomy" id="2905665"/>
    <lineage>
        <taxon>Eukaryota</taxon>
        <taxon>Fungi</taxon>
        <taxon>Dikarya</taxon>
        <taxon>Ascomycota</taxon>
        <taxon>Pezizomycotina</taxon>
        <taxon>Sordariomycetes</taxon>
        <taxon>Xylariomycetidae</taxon>
        <taxon>Amphisphaeriales</taxon>
        <taxon>Apiosporaceae</taxon>
        <taxon>Apiospora</taxon>
    </lineage>
</organism>